<protein>
    <recommendedName>
        <fullName evidence="7">Major facilitator superfamily (MFS) profile domain-containing protein</fullName>
    </recommendedName>
</protein>
<evidence type="ECO:0000256" key="1">
    <source>
        <dbReference type="ARBA" id="ARBA00004141"/>
    </source>
</evidence>
<dbReference type="PANTHER" id="PTHR23534:SF1">
    <property type="entry name" value="MAJOR FACILITATOR SUPERFAMILY PROTEIN"/>
    <property type="match status" value="1"/>
</dbReference>
<feature type="non-terminal residue" evidence="8">
    <location>
        <position position="1"/>
    </location>
</feature>
<evidence type="ECO:0000256" key="5">
    <source>
        <dbReference type="SAM" id="MobiDB-lite"/>
    </source>
</evidence>
<feature type="transmembrane region" description="Helical" evidence="6">
    <location>
        <begin position="95"/>
        <end position="115"/>
    </location>
</feature>
<feature type="transmembrane region" description="Helical" evidence="6">
    <location>
        <begin position="403"/>
        <end position="422"/>
    </location>
</feature>
<dbReference type="AlphaFoldDB" id="A0A381VPD3"/>
<feature type="transmembrane region" description="Helical" evidence="6">
    <location>
        <begin position="253"/>
        <end position="276"/>
    </location>
</feature>
<feature type="transmembrane region" description="Helical" evidence="6">
    <location>
        <begin position="189"/>
        <end position="208"/>
    </location>
</feature>
<evidence type="ECO:0000256" key="4">
    <source>
        <dbReference type="ARBA" id="ARBA00023136"/>
    </source>
</evidence>
<dbReference type="InterPro" id="IPR036259">
    <property type="entry name" value="MFS_trans_sf"/>
</dbReference>
<feature type="compositionally biased region" description="Polar residues" evidence="5">
    <location>
        <begin position="1"/>
        <end position="20"/>
    </location>
</feature>
<dbReference type="EMBL" id="UINC01009405">
    <property type="protein sequence ID" value="SVA42186.1"/>
    <property type="molecule type" value="Genomic_DNA"/>
</dbReference>
<dbReference type="Gene3D" id="1.20.1250.20">
    <property type="entry name" value="MFS general substrate transporter like domains"/>
    <property type="match status" value="2"/>
</dbReference>
<dbReference type="InterPro" id="IPR011701">
    <property type="entry name" value="MFS"/>
</dbReference>
<feature type="transmembrane region" description="Helical" evidence="6">
    <location>
        <begin position="282"/>
        <end position="305"/>
    </location>
</feature>
<keyword evidence="4 6" id="KW-0472">Membrane</keyword>
<dbReference type="InterPro" id="IPR020846">
    <property type="entry name" value="MFS_dom"/>
</dbReference>
<feature type="region of interest" description="Disordered" evidence="5">
    <location>
        <begin position="1"/>
        <end position="21"/>
    </location>
</feature>
<evidence type="ECO:0000256" key="2">
    <source>
        <dbReference type="ARBA" id="ARBA00022692"/>
    </source>
</evidence>
<dbReference type="SUPFAM" id="SSF103473">
    <property type="entry name" value="MFS general substrate transporter"/>
    <property type="match status" value="1"/>
</dbReference>
<dbReference type="PROSITE" id="PS00216">
    <property type="entry name" value="SUGAR_TRANSPORT_1"/>
    <property type="match status" value="1"/>
</dbReference>
<feature type="domain" description="Major facilitator superfamily (MFS) profile" evidence="7">
    <location>
        <begin position="29"/>
        <end position="428"/>
    </location>
</feature>
<dbReference type="GO" id="GO:0022857">
    <property type="term" value="F:transmembrane transporter activity"/>
    <property type="evidence" value="ECO:0007669"/>
    <property type="project" value="InterPro"/>
</dbReference>
<dbReference type="PROSITE" id="PS50850">
    <property type="entry name" value="MFS"/>
    <property type="match status" value="1"/>
</dbReference>
<reference evidence="8" key="1">
    <citation type="submission" date="2018-05" db="EMBL/GenBank/DDBJ databases">
        <authorList>
            <person name="Lanie J.A."/>
            <person name="Ng W.-L."/>
            <person name="Kazmierczak K.M."/>
            <person name="Andrzejewski T.M."/>
            <person name="Davidsen T.M."/>
            <person name="Wayne K.J."/>
            <person name="Tettelin H."/>
            <person name="Glass J.I."/>
            <person name="Rusch D."/>
            <person name="Podicherti R."/>
            <person name="Tsui H.-C.T."/>
            <person name="Winkler M.E."/>
        </authorList>
    </citation>
    <scope>NUCLEOTIDE SEQUENCE</scope>
</reference>
<dbReference type="Pfam" id="PF07690">
    <property type="entry name" value="MFS_1"/>
    <property type="match status" value="2"/>
</dbReference>
<feature type="transmembrane region" description="Helical" evidence="6">
    <location>
        <begin position="121"/>
        <end position="143"/>
    </location>
</feature>
<gene>
    <name evidence="8" type="ORF">METZ01_LOCUS95040</name>
</gene>
<evidence type="ECO:0000259" key="7">
    <source>
        <dbReference type="PROSITE" id="PS50850"/>
    </source>
</evidence>
<evidence type="ECO:0000313" key="8">
    <source>
        <dbReference type="EMBL" id="SVA42186.1"/>
    </source>
</evidence>
<name>A0A381VPD3_9ZZZZ</name>
<organism evidence="8">
    <name type="scientific">marine metagenome</name>
    <dbReference type="NCBI Taxonomy" id="408172"/>
    <lineage>
        <taxon>unclassified sequences</taxon>
        <taxon>metagenomes</taxon>
        <taxon>ecological metagenomes</taxon>
    </lineage>
</organism>
<dbReference type="PANTHER" id="PTHR23534">
    <property type="entry name" value="MFS PERMEASE"/>
    <property type="match status" value="1"/>
</dbReference>
<dbReference type="InterPro" id="IPR005829">
    <property type="entry name" value="Sugar_transporter_CS"/>
</dbReference>
<proteinExistence type="predicted"/>
<evidence type="ECO:0000256" key="3">
    <source>
        <dbReference type="ARBA" id="ARBA00022989"/>
    </source>
</evidence>
<comment type="subcellular location">
    <subcellularLocation>
        <location evidence="1">Membrane</location>
        <topology evidence="1">Multi-pass membrane protein</topology>
    </subcellularLocation>
</comment>
<dbReference type="GO" id="GO:0016020">
    <property type="term" value="C:membrane"/>
    <property type="evidence" value="ECO:0007669"/>
    <property type="project" value="UniProtKB-SubCell"/>
</dbReference>
<feature type="transmembrane region" description="Helical" evidence="6">
    <location>
        <begin position="317"/>
        <end position="339"/>
    </location>
</feature>
<feature type="transmembrane region" description="Helical" evidence="6">
    <location>
        <begin position="155"/>
        <end position="177"/>
    </location>
</feature>
<keyword evidence="2 6" id="KW-0812">Transmembrane</keyword>
<keyword evidence="3 6" id="KW-1133">Transmembrane helix</keyword>
<accession>A0A381VPD3</accession>
<sequence>TNGTIGQLTGDNVPNPSQSTPIPPLIKRNTLYLASSQAFIGAGGQMVPTLGPVIVTQMIGNAALAGIGTSLTGLSRLLIAYPIGRLTDAFGRKAGVILGLLLIGSGSSITGLAAIWDYFPIFLLGILVMGLGTGAVQQLRVAAADMFPPNRRAEGLGYVLTGSLVGAVIGPVLIRISELFADNVGLEPIALAWFFIPFVVMFSLVMVLRVQPDPKEIAANLSDYYPGYTLPETQQTPTDKISILYFLNHYPKLAAFVSMFCVQGNMNMMMAMTALALRRHDFSLSAISLSVAIHVMGMFGLSLPLGQLADKVGRRNVMLLGLVLASAGSWFVVATPVYIVITTGTFLVGLGWSCVNIAATALYADTTSPGERGRVIGANDTFTAAAAISMPIVGGVVVEYLGYRILGFFGMATMIPALLFLLKLHEINPGVFEHTSDTKITSA</sequence>
<evidence type="ECO:0000256" key="6">
    <source>
        <dbReference type="SAM" id="Phobius"/>
    </source>
</evidence>
<feature type="transmembrane region" description="Helical" evidence="6">
    <location>
        <begin position="62"/>
        <end position="83"/>
    </location>
</feature>